<dbReference type="Pfam" id="PF09323">
    <property type="entry name" value="DUF1980"/>
    <property type="match status" value="1"/>
</dbReference>
<dbReference type="RefSeq" id="WP_090942452.1">
    <property type="nucleotide sequence ID" value="NZ_FOTS01000053.1"/>
</dbReference>
<feature type="transmembrane region" description="Helical" evidence="1">
    <location>
        <begin position="52"/>
        <end position="73"/>
    </location>
</feature>
<evidence type="ECO:0000256" key="1">
    <source>
        <dbReference type="SAM" id="Phobius"/>
    </source>
</evidence>
<dbReference type="AlphaFoldDB" id="A0A1I4NW86"/>
<gene>
    <name evidence="4" type="ORF">SAMN04490355_105320</name>
</gene>
<feature type="transmembrane region" description="Helical" evidence="1">
    <location>
        <begin position="85"/>
        <end position="102"/>
    </location>
</feature>
<evidence type="ECO:0000313" key="4">
    <source>
        <dbReference type="EMBL" id="SFM19580.1"/>
    </source>
</evidence>
<dbReference type="Pfam" id="PF21537">
    <property type="entry name" value="DUF1980_C"/>
    <property type="match status" value="1"/>
</dbReference>
<feature type="transmembrane region" description="Helical" evidence="1">
    <location>
        <begin position="12"/>
        <end position="32"/>
    </location>
</feature>
<dbReference type="InterPro" id="IPR052955">
    <property type="entry name" value="UPF0703_membrane_permease"/>
</dbReference>
<evidence type="ECO:0000259" key="3">
    <source>
        <dbReference type="Pfam" id="PF21537"/>
    </source>
</evidence>
<dbReference type="InterPro" id="IPR048447">
    <property type="entry name" value="DUF1980_C"/>
</dbReference>
<sequence length="262" mass="29788">MQPRKRNLRSLNTGACIQSIILFGFIILLLWLDISKQLPLYINPKFIILTQLSYLVLIPMFVIQIIDVLLPTYSVYEHHSHKPSMIGKYTPFFIILLLAFAIPENTLNANLVNSKGLNNSTKIPTASLKDLPRPLAPVFRQMDTIKVTNLNYTEAMFEINNYPSDYEGKKITMDGFVFQSLELANSQISLVRYVVMCCTADSLPYGLMCEGIETKKYPDGTWLSIEGIIRRSTYDGKDAATIKITSLQKIEAPKDPYVYPYN</sequence>
<dbReference type="NCBIfam" id="TIGR03943">
    <property type="entry name" value="TIGR03943 family putative permease subunit"/>
    <property type="match status" value="1"/>
</dbReference>
<keyword evidence="5" id="KW-1185">Reference proteome</keyword>
<feature type="domain" description="DUF1980" evidence="2">
    <location>
        <begin position="17"/>
        <end position="117"/>
    </location>
</feature>
<accession>A0A1I4NW86</accession>
<dbReference type="OrthoDB" id="9770408at2"/>
<dbReference type="Proteomes" id="UP000199520">
    <property type="component" value="Unassembled WGS sequence"/>
</dbReference>
<organism evidence="4 5">
    <name type="scientific">Pelosinus propionicus DSM 13327</name>
    <dbReference type="NCBI Taxonomy" id="1123291"/>
    <lineage>
        <taxon>Bacteria</taxon>
        <taxon>Bacillati</taxon>
        <taxon>Bacillota</taxon>
        <taxon>Negativicutes</taxon>
        <taxon>Selenomonadales</taxon>
        <taxon>Sporomusaceae</taxon>
        <taxon>Pelosinus</taxon>
    </lineage>
</organism>
<dbReference type="EMBL" id="FOTS01000053">
    <property type="protein sequence ID" value="SFM19580.1"/>
    <property type="molecule type" value="Genomic_DNA"/>
</dbReference>
<dbReference type="InterPro" id="IPR048493">
    <property type="entry name" value="DUF1980_N"/>
</dbReference>
<dbReference type="PANTHER" id="PTHR40047:SF1">
    <property type="entry name" value="UPF0703 PROTEIN YCGQ"/>
    <property type="match status" value="1"/>
</dbReference>
<name>A0A1I4NW86_9FIRM</name>
<proteinExistence type="predicted"/>
<protein>
    <submittedName>
        <fullName evidence="4">Putative membrane protein</fullName>
    </submittedName>
</protein>
<keyword evidence="1" id="KW-0812">Transmembrane</keyword>
<dbReference type="STRING" id="1123291.SAMN04490355_105320"/>
<dbReference type="PANTHER" id="PTHR40047">
    <property type="entry name" value="UPF0703 PROTEIN YCGQ"/>
    <property type="match status" value="1"/>
</dbReference>
<dbReference type="InterPro" id="IPR015402">
    <property type="entry name" value="DUF1980"/>
</dbReference>
<keyword evidence="1" id="KW-1133">Transmembrane helix</keyword>
<keyword evidence="1" id="KW-0472">Membrane</keyword>
<evidence type="ECO:0000259" key="2">
    <source>
        <dbReference type="Pfam" id="PF09323"/>
    </source>
</evidence>
<feature type="domain" description="DUF1980" evidence="3">
    <location>
        <begin position="136"/>
        <end position="260"/>
    </location>
</feature>
<reference evidence="5" key="1">
    <citation type="submission" date="2016-10" db="EMBL/GenBank/DDBJ databases">
        <authorList>
            <person name="Varghese N."/>
            <person name="Submissions S."/>
        </authorList>
    </citation>
    <scope>NUCLEOTIDE SEQUENCE [LARGE SCALE GENOMIC DNA]</scope>
    <source>
        <strain evidence="5">DSM 13327</strain>
    </source>
</reference>
<evidence type="ECO:0000313" key="5">
    <source>
        <dbReference type="Proteomes" id="UP000199520"/>
    </source>
</evidence>